<dbReference type="Proteomes" id="UP001470230">
    <property type="component" value="Unassembled WGS sequence"/>
</dbReference>
<evidence type="ECO:0000313" key="2">
    <source>
        <dbReference type="EMBL" id="KAK8891306.1"/>
    </source>
</evidence>
<comment type="caution">
    <text evidence="2">The sequence shown here is derived from an EMBL/GenBank/DDBJ whole genome shotgun (WGS) entry which is preliminary data.</text>
</comment>
<evidence type="ECO:0000256" key="1">
    <source>
        <dbReference type="SAM" id="MobiDB-lite"/>
    </source>
</evidence>
<evidence type="ECO:0000313" key="3">
    <source>
        <dbReference type="Proteomes" id="UP001470230"/>
    </source>
</evidence>
<proteinExistence type="predicted"/>
<sequence>MTAIITKQNAKDGAFTGGGGGSPDKDSEFKNIHVHGDATVDGDIIMTSTDPQSLTLRLADIDASVSSYNTQTMIFNDELNNHESRIKTLEEKHDGDDGDFSFEDGIYDFIINSDKLTENLDQPDLNSLSIKTDFGEYIGDVFEIELPAYMKLPKAIISKTSKENMFKNPIINISNNNYELVYQEDDVRAKIYMSSKKGDTPLNLYTSGFMKINYIAHQKTNVSCDKANDSNKLINLKCNTIDADNCFKLYRSPLPDFYEMKAFGATDSEYYADWGYVPGTPEFDALIEGQTFEFYDEAFGTDYKMTKVGNEWKGTNYSFNIPLKLTRKK</sequence>
<keyword evidence="3" id="KW-1185">Reference proteome</keyword>
<name>A0ABR2KKM4_9EUKA</name>
<organism evidence="2 3">
    <name type="scientific">Tritrichomonas musculus</name>
    <dbReference type="NCBI Taxonomy" id="1915356"/>
    <lineage>
        <taxon>Eukaryota</taxon>
        <taxon>Metamonada</taxon>
        <taxon>Parabasalia</taxon>
        <taxon>Tritrichomonadida</taxon>
        <taxon>Tritrichomonadidae</taxon>
        <taxon>Tritrichomonas</taxon>
    </lineage>
</organism>
<dbReference type="EMBL" id="JAPFFF010000004">
    <property type="protein sequence ID" value="KAK8891306.1"/>
    <property type="molecule type" value="Genomic_DNA"/>
</dbReference>
<gene>
    <name evidence="2" type="ORF">M9Y10_028514</name>
</gene>
<protein>
    <submittedName>
        <fullName evidence="2">Uncharacterized protein</fullName>
    </submittedName>
</protein>
<reference evidence="2 3" key="1">
    <citation type="submission" date="2024-04" db="EMBL/GenBank/DDBJ databases">
        <title>Tritrichomonas musculus Genome.</title>
        <authorList>
            <person name="Alves-Ferreira E."/>
            <person name="Grigg M."/>
            <person name="Lorenzi H."/>
            <person name="Galac M."/>
        </authorList>
    </citation>
    <scope>NUCLEOTIDE SEQUENCE [LARGE SCALE GENOMIC DNA]</scope>
    <source>
        <strain evidence="2 3">EAF2021</strain>
    </source>
</reference>
<feature type="region of interest" description="Disordered" evidence="1">
    <location>
        <begin position="8"/>
        <end position="27"/>
    </location>
</feature>
<accession>A0ABR2KKM4</accession>